<dbReference type="EMBL" id="GBXM01019817">
    <property type="protein sequence ID" value="JAH88760.1"/>
    <property type="molecule type" value="Transcribed_RNA"/>
</dbReference>
<reference evidence="1" key="2">
    <citation type="journal article" date="2015" name="Fish Shellfish Immunol.">
        <title>Early steps in the European eel (Anguilla anguilla)-Vibrio vulnificus interaction in the gills: Role of the RtxA13 toxin.</title>
        <authorList>
            <person name="Callol A."/>
            <person name="Pajuelo D."/>
            <person name="Ebbesson L."/>
            <person name="Teles M."/>
            <person name="MacKenzie S."/>
            <person name="Amaro C."/>
        </authorList>
    </citation>
    <scope>NUCLEOTIDE SEQUENCE</scope>
</reference>
<sequence>MSHESCGQLRTVCSVIEVCCAIACMATCWVLPHSLYSLYSPHRFSGVLQVTEKTPPQHEPKALLTLYRTVRDFTPTNETAGKVQVFMQKGIVFWSTPL</sequence>
<evidence type="ECO:0000313" key="1">
    <source>
        <dbReference type="EMBL" id="JAH88760.1"/>
    </source>
</evidence>
<reference evidence="1" key="1">
    <citation type="submission" date="2014-11" db="EMBL/GenBank/DDBJ databases">
        <authorList>
            <person name="Amaro Gonzalez C."/>
        </authorList>
    </citation>
    <scope>NUCLEOTIDE SEQUENCE</scope>
</reference>
<protein>
    <submittedName>
        <fullName evidence="1">Uncharacterized protein</fullName>
    </submittedName>
</protein>
<organism evidence="1">
    <name type="scientific">Anguilla anguilla</name>
    <name type="common">European freshwater eel</name>
    <name type="synonym">Muraena anguilla</name>
    <dbReference type="NCBI Taxonomy" id="7936"/>
    <lineage>
        <taxon>Eukaryota</taxon>
        <taxon>Metazoa</taxon>
        <taxon>Chordata</taxon>
        <taxon>Craniata</taxon>
        <taxon>Vertebrata</taxon>
        <taxon>Euteleostomi</taxon>
        <taxon>Actinopterygii</taxon>
        <taxon>Neopterygii</taxon>
        <taxon>Teleostei</taxon>
        <taxon>Anguilliformes</taxon>
        <taxon>Anguillidae</taxon>
        <taxon>Anguilla</taxon>
    </lineage>
</organism>
<proteinExistence type="predicted"/>
<accession>A0A0E9WGT3</accession>
<name>A0A0E9WGT3_ANGAN</name>
<dbReference type="AlphaFoldDB" id="A0A0E9WGT3"/>